<organism evidence="1 2">
    <name type="scientific">Bacillus phage JBP901</name>
    <dbReference type="NCBI Taxonomy" id="1498212"/>
    <lineage>
        <taxon>Viruses</taxon>
        <taxon>Duplodnaviria</taxon>
        <taxon>Heunggongvirae</taxon>
        <taxon>Uroviricota</taxon>
        <taxon>Caudoviricetes</taxon>
        <taxon>Herelleviridae</taxon>
        <taxon>Bastillevirinae</taxon>
        <taxon>Caeruleovirus</taxon>
        <taxon>Caeruleovirus JBP901</taxon>
    </lineage>
</organism>
<evidence type="ECO:0000313" key="2">
    <source>
        <dbReference type="Proteomes" id="UP000033000"/>
    </source>
</evidence>
<gene>
    <name evidence="1" type="ORF">JBP901_gp111</name>
</gene>
<dbReference type="OrthoDB" id="19575at10239"/>
<keyword evidence="2" id="KW-1185">Reference proteome</keyword>
<dbReference type="KEGG" id="vg:24723090"/>
<dbReference type="Proteomes" id="UP000033000">
    <property type="component" value="Segment"/>
</dbReference>
<protein>
    <submittedName>
        <fullName evidence="1">Uncharacterized protein</fullName>
    </submittedName>
</protein>
<dbReference type="GeneID" id="24723090"/>
<dbReference type="RefSeq" id="YP_009149149.1">
    <property type="nucleotide sequence ID" value="NC_027352.1"/>
</dbReference>
<name>A0A0E3DET3_9CAUD</name>
<dbReference type="EMBL" id="KJ676859">
    <property type="protein sequence ID" value="AID17823.1"/>
    <property type="molecule type" value="Genomic_DNA"/>
</dbReference>
<evidence type="ECO:0000313" key="1">
    <source>
        <dbReference type="EMBL" id="AID17823.1"/>
    </source>
</evidence>
<reference evidence="1 2" key="1">
    <citation type="journal article" date="2015" name="Arch. Virol.">
        <title>Complete genome sequence and phylogenetic position of the Bacillus cereus group phage JBP901.</title>
        <authorList>
            <person name="Asare P.T."/>
            <person name="Ryu S."/>
            <person name="Kim K.P."/>
        </authorList>
    </citation>
    <scope>NUCLEOTIDE SEQUENCE [LARGE SCALE GENOMIC DNA]</scope>
</reference>
<accession>A0A0E3DET3</accession>
<sequence>MGWKQKLNTQGIIIDADVDAYLKGEGFYESTMNPRFLDDWSFVDKIECHGVPCLRLDTDDPHARDYTMRIFVSATELYMEVQTSYGSLDRSYHVAAPDGVTMETIDELMDELIGY</sequence>
<proteinExistence type="predicted"/>